<protein>
    <submittedName>
        <fullName evidence="1">Uncharacterized protein</fullName>
    </submittedName>
</protein>
<gene>
    <name evidence="1" type="ORF">OIU84_002683</name>
</gene>
<evidence type="ECO:0000313" key="1">
    <source>
        <dbReference type="EMBL" id="KAJ6416847.1"/>
    </source>
</evidence>
<proteinExistence type="predicted"/>
<organism evidence="1 2">
    <name type="scientific">Salix udensis</name>
    <dbReference type="NCBI Taxonomy" id="889485"/>
    <lineage>
        <taxon>Eukaryota</taxon>
        <taxon>Viridiplantae</taxon>
        <taxon>Streptophyta</taxon>
        <taxon>Embryophyta</taxon>
        <taxon>Tracheophyta</taxon>
        <taxon>Spermatophyta</taxon>
        <taxon>Magnoliopsida</taxon>
        <taxon>eudicotyledons</taxon>
        <taxon>Gunneridae</taxon>
        <taxon>Pentapetalae</taxon>
        <taxon>rosids</taxon>
        <taxon>fabids</taxon>
        <taxon>Malpighiales</taxon>
        <taxon>Salicaceae</taxon>
        <taxon>Saliceae</taxon>
        <taxon>Salix</taxon>
    </lineage>
</organism>
<dbReference type="AlphaFoldDB" id="A0AAD6P4V9"/>
<name>A0AAD6P4V9_9ROSI</name>
<keyword evidence="2" id="KW-1185">Reference proteome</keyword>
<comment type="caution">
    <text evidence="1">The sequence shown here is derived from an EMBL/GenBank/DDBJ whole genome shotgun (WGS) entry which is preliminary data.</text>
</comment>
<dbReference type="EMBL" id="JAPFFJ010000011">
    <property type="protein sequence ID" value="KAJ6416847.1"/>
    <property type="molecule type" value="Genomic_DNA"/>
</dbReference>
<reference evidence="1 2" key="1">
    <citation type="journal article" date="2023" name="Int. J. Mol. Sci.">
        <title>De Novo Assembly and Annotation of 11 Diverse Shrub Willow (Salix) Genomes Reveals Novel Gene Organization in Sex-Linked Regions.</title>
        <authorList>
            <person name="Hyden B."/>
            <person name="Feng K."/>
            <person name="Yates T.B."/>
            <person name="Jawdy S."/>
            <person name="Cereghino C."/>
            <person name="Smart L.B."/>
            <person name="Muchero W."/>
        </authorList>
    </citation>
    <scope>NUCLEOTIDE SEQUENCE [LARGE SCALE GENOMIC DNA]</scope>
    <source>
        <tissue evidence="1">Shoot tip</tissue>
    </source>
</reference>
<evidence type="ECO:0000313" key="2">
    <source>
        <dbReference type="Proteomes" id="UP001162972"/>
    </source>
</evidence>
<sequence length="79" mass="8781">MGQNGVVGSMSFTRHLISTGCYECSHPIITLSSSSPKINNFLFFPDRSFPLFISEALDQIRLSIMGFAFLFLSTLIMQA</sequence>
<dbReference type="Proteomes" id="UP001162972">
    <property type="component" value="Chromosome 11"/>
</dbReference>
<accession>A0AAD6P4V9</accession>